<dbReference type="PaxDb" id="2850-Phatr36381"/>
<dbReference type="KEGG" id="pti:PHATRDRAFT_36381"/>
<dbReference type="eggNOG" id="ENOG502S3VG">
    <property type="taxonomic scope" value="Eukaryota"/>
</dbReference>
<reference evidence="2 3" key="1">
    <citation type="journal article" date="2008" name="Nature">
        <title>The Phaeodactylum genome reveals the evolutionary history of diatom genomes.</title>
        <authorList>
            <person name="Bowler C."/>
            <person name="Allen A.E."/>
            <person name="Badger J.H."/>
            <person name="Grimwood J."/>
            <person name="Jabbari K."/>
            <person name="Kuo A."/>
            <person name="Maheswari U."/>
            <person name="Martens C."/>
            <person name="Maumus F."/>
            <person name="Otillar R.P."/>
            <person name="Rayko E."/>
            <person name="Salamov A."/>
            <person name="Vandepoele K."/>
            <person name="Beszteri B."/>
            <person name="Gruber A."/>
            <person name="Heijde M."/>
            <person name="Katinka M."/>
            <person name="Mock T."/>
            <person name="Valentin K."/>
            <person name="Verret F."/>
            <person name="Berges J.A."/>
            <person name="Brownlee C."/>
            <person name="Cadoret J.P."/>
            <person name="Chiovitti A."/>
            <person name="Choi C.J."/>
            <person name="Coesel S."/>
            <person name="De Martino A."/>
            <person name="Detter J.C."/>
            <person name="Durkin C."/>
            <person name="Falciatore A."/>
            <person name="Fournet J."/>
            <person name="Haruta M."/>
            <person name="Huysman M.J."/>
            <person name="Jenkins B.D."/>
            <person name="Jiroutova K."/>
            <person name="Jorgensen R.E."/>
            <person name="Joubert Y."/>
            <person name="Kaplan A."/>
            <person name="Kroger N."/>
            <person name="Kroth P.G."/>
            <person name="La Roche J."/>
            <person name="Lindquist E."/>
            <person name="Lommer M."/>
            <person name="Martin-Jezequel V."/>
            <person name="Lopez P.J."/>
            <person name="Lucas S."/>
            <person name="Mangogna M."/>
            <person name="McGinnis K."/>
            <person name="Medlin L.K."/>
            <person name="Montsant A."/>
            <person name="Oudot-Le Secq M.P."/>
            <person name="Napoli C."/>
            <person name="Obornik M."/>
            <person name="Parker M.S."/>
            <person name="Petit J.L."/>
            <person name="Porcel B.M."/>
            <person name="Poulsen N."/>
            <person name="Robison M."/>
            <person name="Rychlewski L."/>
            <person name="Rynearson T.A."/>
            <person name="Schmutz J."/>
            <person name="Shapiro H."/>
            <person name="Siaut M."/>
            <person name="Stanley M."/>
            <person name="Sussman M.R."/>
            <person name="Taylor A.R."/>
            <person name="Vardi A."/>
            <person name="von Dassow P."/>
            <person name="Vyverman W."/>
            <person name="Willis A."/>
            <person name="Wyrwicz L.S."/>
            <person name="Rokhsar D.S."/>
            <person name="Weissenbach J."/>
            <person name="Armbrust E.V."/>
            <person name="Green B.R."/>
            <person name="Van de Peer Y."/>
            <person name="Grigoriev I.V."/>
        </authorList>
    </citation>
    <scope>NUCLEOTIDE SEQUENCE [LARGE SCALE GENOMIC DNA]</scope>
    <source>
        <strain evidence="2 3">CCAP 1055/1</strain>
    </source>
</reference>
<keyword evidence="3" id="KW-1185">Reference proteome</keyword>
<feature type="transmembrane region" description="Helical" evidence="1">
    <location>
        <begin position="54"/>
        <end position="76"/>
    </location>
</feature>
<dbReference type="InParanoid" id="B7G169"/>
<dbReference type="OrthoDB" id="2019572at2759"/>
<evidence type="ECO:0000256" key="1">
    <source>
        <dbReference type="SAM" id="Phobius"/>
    </source>
</evidence>
<dbReference type="PANTHER" id="PTHR35560">
    <property type="entry name" value="BLL0132 PROTEIN"/>
    <property type="match status" value="1"/>
</dbReference>
<name>B7G169_PHATC</name>
<evidence type="ECO:0000313" key="3">
    <source>
        <dbReference type="Proteomes" id="UP000000759"/>
    </source>
</evidence>
<dbReference type="PANTHER" id="PTHR35560:SF3">
    <property type="entry name" value="PEPTIDASE S9 PROLYL OLIGOPEPTIDASE CATALYTIC DOMAIN-CONTAINING PROTEIN"/>
    <property type="match status" value="1"/>
</dbReference>
<dbReference type="EMBL" id="CM000613">
    <property type="protein sequence ID" value="EEC47635.1"/>
    <property type="molecule type" value="Genomic_DNA"/>
</dbReference>
<keyword evidence="1" id="KW-0472">Membrane</keyword>
<reference evidence="3" key="2">
    <citation type="submission" date="2008-08" db="EMBL/GenBank/DDBJ databases">
        <authorList>
            <consortium name="Diatom Consortium"/>
            <person name="Grigoriev I."/>
            <person name="Grimwood J."/>
            <person name="Kuo A."/>
            <person name="Otillar R.P."/>
            <person name="Salamov A."/>
            <person name="Detter J.C."/>
            <person name="Lindquist E."/>
            <person name="Shapiro H."/>
            <person name="Lucas S."/>
            <person name="Glavina del Rio T."/>
            <person name="Pitluck S."/>
            <person name="Rokhsar D."/>
            <person name="Bowler C."/>
        </authorList>
    </citation>
    <scope>GENOME REANNOTATION</scope>
    <source>
        <strain evidence="3">CCAP 1055/1</strain>
    </source>
</reference>
<dbReference type="AlphaFoldDB" id="B7G169"/>
<keyword evidence="1" id="KW-1133">Transmembrane helix</keyword>
<dbReference type="Gene3D" id="3.40.50.1820">
    <property type="entry name" value="alpha/beta hydrolase"/>
    <property type="match status" value="1"/>
</dbReference>
<keyword evidence="1" id="KW-0812">Transmembrane</keyword>
<dbReference type="SUPFAM" id="SSF53474">
    <property type="entry name" value="alpha/beta-Hydrolases"/>
    <property type="match status" value="1"/>
</dbReference>
<sequence>MDEDEGQTIHSDCRKSVAGDRRYSKYLQINFGTRQEYEEIDGPGRTRSPHRSKLVIATLSTLLIAFAIVTLATRLVGLPRLVAESQDSLTNLVPLIAPELDYGEESNEERFQRCQGIDWEQACRNLAGGAGARRRRLVVENDHPAAPFVASDLEEAYLLDVDDPSVVYDEHCLRVYRLDLLQNITFPYHANNLLRAGGNQTMTLFIQHGAMRDADKYFCSFRQLMKSQTYRPFDDILIIAPDFNYKQDVGVLPTDAFWNSSKPTGDWRGGAQSDPECCSSDLTLSSYEILDHMLRILTSKKLYPRMDKISYVGHSAGAQMVQRYALTSRLAAKHDAHNDAVALEFVVANPSSIPHRLGVPTTKKGTEAQYEQWVCADGSYNSWPYGIDLERKEYLPPYILNADMERAVRLYRQRNVIYMVGQNDTCNDGLPTCDSSCWKRLDFLPGEEPCFRNHMDNRCPAMLEGPNRRTRGLQYMDYLREIYGNHTHVLHVIDGVGHNATAMFSSTVGLLELFD</sequence>
<evidence type="ECO:0000313" key="2">
    <source>
        <dbReference type="EMBL" id="EEC47635.1"/>
    </source>
</evidence>
<dbReference type="Proteomes" id="UP000000759">
    <property type="component" value="Chromosome 10"/>
</dbReference>
<accession>B7G169</accession>
<dbReference type="GeneID" id="7201788"/>
<protein>
    <recommendedName>
        <fullName evidence="4">Transmembrane protein</fullName>
    </recommendedName>
</protein>
<gene>
    <name evidence="2" type="ORF">PHATRDRAFT_36381</name>
</gene>
<dbReference type="RefSeq" id="XP_002180983.1">
    <property type="nucleotide sequence ID" value="XM_002180947.1"/>
</dbReference>
<dbReference type="STRING" id="556484.B7G169"/>
<proteinExistence type="predicted"/>
<organism evidence="2 3">
    <name type="scientific">Phaeodactylum tricornutum (strain CCAP 1055/1)</name>
    <dbReference type="NCBI Taxonomy" id="556484"/>
    <lineage>
        <taxon>Eukaryota</taxon>
        <taxon>Sar</taxon>
        <taxon>Stramenopiles</taxon>
        <taxon>Ochrophyta</taxon>
        <taxon>Bacillariophyta</taxon>
        <taxon>Bacillariophyceae</taxon>
        <taxon>Bacillariophycidae</taxon>
        <taxon>Naviculales</taxon>
        <taxon>Phaeodactylaceae</taxon>
        <taxon>Phaeodactylum</taxon>
    </lineage>
</organism>
<evidence type="ECO:0008006" key="4">
    <source>
        <dbReference type="Google" id="ProtNLM"/>
    </source>
</evidence>
<dbReference type="InterPro" id="IPR029058">
    <property type="entry name" value="AB_hydrolase_fold"/>
</dbReference>